<dbReference type="InterPro" id="IPR001663">
    <property type="entry name" value="Rng_hydr_dOase-A"/>
</dbReference>
<evidence type="ECO:0000313" key="9">
    <source>
        <dbReference type="EMBL" id="SVA26983.1"/>
    </source>
</evidence>
<evidence type="ECO:0000256" key="5">
    <source>
        <dbReference type="ARBA" id="ARBA00023004"/>
    </source>
</evidence>
<dbReference type="Pfam" id="PF00355">
    <property type="entry name" value="Rieske"/>
    <property type="match status" value="1"/>
</dbReference>
<dbReference type="EMBL" id="UINC01006347">
    <property type="protein sequence ID" value="SVA26983.1"/>
    <property type="molecule type" value="Genomic_DNA"/>
</dbReference>
<proteinExistence type="predicted"/>
<feature type="region of interest" description="Disordered" evidence="7">
    <location>
        <begin position="1"/>
        <end position="20"/>
    </location>
</feature>
<organism evidence="9">
    <name type="scientific">marine metagenome</name>
    <dbReference type="NCBI Taxonomy" id="408172"/>
    <lineage>
        <taxon>unclassified sequences</taxon>
        <taxon>metagenomes</taxon>
        <taxon>ecological metagenomes</taxon>
    </lineage>
</organism>
<dbReference type="GO" id="GO:0016491">
    <property type="term" value="F:oxidoreductase activity"/>
    <property type="evidence" value="ECO:0007669"/>
    <property type="project" value="UniProtKB-KW"/>
</dbReference>
<dbReference type="PROSITE" id="PS51296">
    <property type="entry name" value="RIESKE"/>
    <property type="match status" value="1"/>
</dbReference>
<feature type="domain" description="Rieske" evidence="8">
    <location>
        <begin position="57"/>
        <end position="166"/>
    </location>
</feature>
<feature type="compositionally biased region" description="Basic and acidic residues" evidence="7">
    <location>
        <begin position="9"/>
        <end position="18"/>
    </location>
</feature>
<keyword evidence="5" id="KW-0408">Iron</keyword>
<comment type="cofactor">
    <cofactor evidence="1">
        <name>Fe cation</name>
        <dbReference type="ChEBI" id="CHEBI:24875"/>
    </cofactor>
</comment>
<dbReference type="Gene3D" id="3.90.380.10">
    <property type="entry name" value="Naphthalene 1,2-dioxygenase Alpha Subunit, Chain A, domain 1"/>
    <property type="match status" value="1"/>
</dbReference>
<evidence type="ECO:0000256" key="3">
    <source>
        <dbReference type="ARBA" id="ARBA00022723"/>
    </source>
</evidence>
<dbReference type="Gene3D" id="2.102.10.10">
    <property type="entry name" value="Rieske [2Fe-2S] iron-sulphur domain"/>
    <property type="match status" value="1"/>
</dbReference>
<reference evidence="9" key="1">
    <citation type="submission" date="2018-05" db="EMBL/GenBank/DDBJ databases">
        <authorList>
            <person name="Lanie J.A."/>
            <person name="Ng W.-L."/>
            <person name="Kazmierczak K.M."/>
            <person name="Andrzejewski T.M."/>
            <person name="Davidsen T.M."/>
            <person name="Wayne K.J."/>
            <person name="Tettelin H."/>
            <person name="Glass J.I."/>
            <person name="Rusch D."/>
            <person name="Podicherti R."/>
            <person name="Tsui H.-C.T."/>
            <person name="Winkler M.E."/>
        </authorList>
    </citation>
    <scope>NUCLEOTIDE SEQUENCE</scope>
</reference>
<gene>
    <name evidence="9" type="ORF">METZ01_LOCUS79837</name>
</gene>
<dbReference type="InterPro" id="IPR015879">
    <property type="entry name" value="Ring_hydroxy_dOase_asu_C_dom"/>
</dbReference>
<dbReference type="InterPro" id="IPR036922">
    <property type="entry name" value="Rieske_2Fe-2S_sf"/>
</dbReference>
<sequence length="300" mass="34755">MMLEEPLMSEERLSERSKKVSGSSNRVYSEDVLITGDRYTSIDFMEKEMDKLWPRVWNIGGWSNEIPESGDFVTHPLGRESILMVRQTDGSVKAFHNVCPHRGNRLVHSNIGSVPEFTCTYHGWKFDHGGTLIYAQDEEDFPQGNPCGKLTLSEIPCEVYAGFVWYNMDENCFPLSGFLGEVKTYFDMHDLDGMKRVYHKVCEVPFNWKALRDNFCESYHLPMTHPQIIDYFDDDYKNTDFELFETGHNLMKMKGCLPSLRNSGTFEVNDKIEADLKNWDLDPTDFEGEAHKVREALQKQ</sequence>
<keyword evidence="3" id="KW-0479">Metal-binding</keyword>
<keyword evidence="6" id="KW-0411">Iron-sulfur</keyword>
<dbReference type="CDD" id="cd03469">
    <property type="entry name" value="Rieske_RO_Alpha_N"/>
    <property type="match status" value="1"/>
</dbReference>
<feature type="non-terminal residue" evidence="9">
    <location>
        <position position="300"/>
    </location>
</feature>
<dbReference type="SUPFAM" id="SSF50022">
    <property type="entry name" value="ISP domain"/>
    <property type="match status" value="1"/>
</dbReference>
<dbReference type="AlphaFoldDB" id="A0A381UJL6"/>
<evidence type="ECO:0000259" key="8">
    <source>
        <dbReference type="PROSITE" id="PS51296"/>
    </source>
</evidence>
<dbReference type="PRINTS" id="PR00090">
    <property type="entry name" value="RNGDIOXGNASE"/>
</dbReference>
<dbReference type="GO" id="GO:0051537">
    <property type="term" value="F:2 iron, 2 sulfur cluster binding"/>
    <property type="evidence" value="ECO:0007669"/>
    <property type="project" value="UniProtKB-KW"/>
</dbReference>
<dbReference type="GO" id="GO:0005506">
    <property type="term" value="F:iron ion binding"/>
    <property type="evidence" value="ECO:0007669"/>
    <property type="project" value="InterPro"/>
</dbReference>
<protein>
    <recommendedName>
        <fullName evidence="8">Rieske domain-containing protein</fullName>
    </recommendedName>
</protein>
<evidence type="ECO:0000256" key="1">
    <source>
        <dbReference type="ARBA" id="ARBA00001962"/>
    </source>
</evidence>
<evidence type="ECO:0000256" key="2">
    <source>
        <dbReference type="ARBA" id="ARBA00022714"/>
    </source>
</evidence>
<keyword evidence="2" id="KW-0001">2Fe-2S</keyword>
<keyword evidence="4" id="KW-0560">Oxidoreductase</keyword>
<dbReference type="Pfam" id="PF00848">
    <property type="entry name" value="Ring_hydroxyl_A"/>
    <property type="match status" value="1"/>
</dbReference>
<evidence type="ECO:0000256" key="7">
    <source>
        <dbReference type="SAM" id="MobiDB-lite"/>
    </source>
</evidence>
<dbReference type="PANTHER" id="PTHR43756">
    <property type="entry name" value="CHOLINE MONOOXYGENASE, CHLOROPLASTIC"/>
    <property type="match status" value="1"/>
</dbReference>
<evidence type="ECO:0000256" key="6">
    <source>
        <dbReference type="ARBA" id="ARBA00023014"/>
    </source>
</evidence>
<dbReference type="PANTHER" id="PTHR43756:SF5">
    <property type="entry name" value="CHOLINE MONOOXYGENASE, CHLOROPLASTIC"/>
    <property type="match status" value="1"/>
</dbReference>
<dbReference type="InterPro" id="IPR017941">
    <property type="entry name" value="Rieske_2Fe-2S"/>
</dbReference>
<dbReference type="SUPFAM" id="SSF55961">
    <property type="entry name" value="Bet v1-like"/>
    <property type="match status" value="1"/>
</dbReference>
<name>A0A381UJL6_9ZZZZ</name>
<accession>A0A381UJL6</accession>
<evidence type="ECO:0000256" key="4">
    <source>
        <dbReference type="ARBA" id="ARBA00023002"/>
    </source>
</evidence>